<comment type="caution">
    <text evidence="1">The sequence shown here is derived from an EMBL/GenBank/DDBJ whole genome shotgun (WGS) entry which is preliminary data.</text>
</comment>
<organism evidence="1 2">
    <name type="scientific">Ignelater luminosus</name>
    <name type="common">Cucubano</name>
    <name type="synonym">Pyrophorus luminosus</name>
    <dbReference type="NCBI Taxonomy" id="2038154"/>
    <lineage>
        <taxon>Eukaryota</taxon>
        <taxon>Metazoa</taxon>
        <taxon>Ecdysozoa</taxon>
        <taxon>Arthropoda</taxon>
        <taxon>Hexapoda</taxon>
        <taxon>Insecta</taxon>
        <taxon>Pterygota</taxon>
        <taxon>Neoptera</taxon>
        <taxon>Endopterygota</taxon>
        <taxon>Coleoptera</taxon>
        <taxon>Polyphaga</taxon>
        <taxon>Elateriformia</taxon>
        <taxon>Elateroidea</taxon>
        <taxon>Elateridae</taxon>
        <taxon>Agrypninae</taxon>
        <taxon>Pyrophorini</taxon>
        <taxon>Ignelater</taxon>
    </lineage>
</organism>
<evidence type="ECO:0000313" key="1">
    <source>
        <dbReference type="EMBL" id="KAF2886293.1"/>
    </source>
</evidence>
<accession>A0A8K0CKT4</accession>
<evidence type="ECO:0000313" key="2">
    <source>
        <dbReference type="Proteomes" id="UP000801492"/>
    </source>
</evidence>
<dbReference type="Proteomes" id="UP000801492">
    <property type="component" value="Unassembled WGS sequence"/>
</dbReference>
<name>A0A8K0CKT4_IGNLU</name>
<gene>
    <name evidence="1" type="ORF">ILUMI_19880</name>
</gene>
<dbReference type="EMBL" id="VTPC01088149">
    <property type="protein sequence ID" value="KAF2886293.1"/>
    <property type="molecule type" value="Genomic_DNA"/>
</dbReference>
<keyword evidence="2" id="KW-1185">Reference proteome</keyword>
<dbReference type="AlphaFoldDB" id="A0A8K0CKT4"/>
<protein>
    <recommendedName>
        <fullName evidence="3">HTH CENPB-type domain-containing protein</fullName>
    </recommendedName>
</protein>
<evidence type="ECO:0008006" key="3">
    <source>
        <dbReference type="Google" id="ProtNLM"/>
    </source>
</evidence>
<proteinExistence type="predicted"/>
<dbReference type="OrthoDB" id="6766063at2759"/>
<sequence length="300" mass="34634">MVGHLAMPDRTMDIGVRLCRRKKPDRGSPQITRHATKLQKEYKQAELVSRLHDEGTSRSIRREDGLQESCAYLQYPTVHIRRVKKVRQQERLFGLTLHDLRRLAFELAERNNLPNNFNKTTQTAEKDWLYGFLNRHRNISLRDPEKTSVARAKGFNRTAVSKFCDLPSEKKKQVGCLSSAERVLATAETCTNAAGNFMPPMFVFQHKRENPLLMDDAPRGSFAYYHEKHFSAPSETAEWPQTAELLQAPKDLKPQPSTSSCGSSFFISPRVLMLPLQEEQMVRTKNNRTRRNRYSHFLST</sequence>
<reference evidence="1" key="1">
    <citation type="submission" date="2019-08" db="EMBL/GenBank/DDBJ databases">
        <title>The genome of the North American firefly Photinus pyralis.</title>
        <authorList>
            <consortium name="Photinus pyralis genome working group"/>
            <person name="Fallon T.R."/>
            <person name="Sander Lower S.E."/>
            <person name="Weng J.-K."/>
        </authorList>
    </citation>
    <scope>NUCLEOTIDE SEQUENCE</scope>
    <source>
        <strain evidence="1">TRF0915ILg1</strain>
        <tissue evidence="1">Whole body</tissue>
    </source>
</reference>